<dbReference type="AlphaFoldDB" id="A0A2V1K961"/>
<dbReference type="OrthoDB" id="5244702at2"/>
<evidence type="ECO:0000313" key="11">
    <source>
        <dbReference type="EMBL" id="PWF25986.1"/>
    </source>
</evidence>
<dbReference type="PANTHER" id="PTHR43033:SF1">
    <property type="entry name" value="TRNA(ILE)-LYSIDINE SYNTHASE-RELATED"/>
    <property type="match status" value="1"/>
</dbReference>
<dbReference type="GO" id="GO:0032267">
    <property type="term" value="F:tRNA(Ile)-lysidine synthase activity"/>
    <property type="evidence" value="ECO:0007669"/>
    <property type="project" value="UniProtKB-EC"/>
</dbReference>
<dbReference type="InterPro" id="IPR011063">
    <property type="entry name" value="TilS/TtcA_N"/>
</dbReference>
<evidence type="ECO:0000256" key="5">
    <source>
        <dbReference type="ARBA" id="ARBA00022840"/>
    </source>
</evidence>
<evidence type="ECO:0000256" key="1">
    <source>
        <dbReference type="ARBA" id="ARBA00022490"/>
    </source>
</evidence>
<proteinExistence type="inferred from homology"/>
<keyword evidence="1 7" id="KW-0963">Cytoplasm</keyword>
<comment type="similarity">
    <text evidence="7">Belongs to the tRNA(Ile)-lysidine synthase family.</text>
</comment>
<feature type="domain" description="tRNA(Ile)-lysidine synthase substrate-binding" evidence="10">
    <location>
        <begin position="280"/>
        <end position="339"/>
    </location>
</feature>
<comment type="domain">
    <text evidence="7">The N-terminal region contains the highly conserved SGGXDS motif, predicted to be a P-loop motif involved in ATP binding.</text>
</comment>
<gene>
    <name evidence="7 11" type="primary">tilS</name>
    <name evidence="11" type="ORF">DD236_07735</name>
</gene>
<dbReference type="NCBIfam" id="TIGR02432">
    <property type="entry name" value="lysidine_TilS_N"/>
    <property type="match status" value="1"/>
</dbReference>
<feature type="domain" description="tRNA(Ile)-lysidine/2-thiocytidine synthase N-terminal" evidence="9">
    <location>
        <begin position="30"/>
        <end position="214"/>
    </location>
</feature>
<evidence type="ECO:0000256" key="2">
    <source>
        <dbReference type="ARBA" id="ARBA00022598"/>
    </source>
</evidence>
<evidence type="ECO:0000256" key="6">
    <source>
        <dbReference type="ARBA" id="ARBA00048539"/>
    </source>
</evidence>
<evidence type="ECO:0000256" key="3">
    <source>
        <dbReference type="ARBA" id="ARBA00022694"/>
    </source>
</evidence>
<keyword evidence="4 7" id="KW-0547">Nucleotide-binding</keyword>
<dbReference type="RefSeq" id="WP_109093813.1">
    <property type="nucleotide sequence ID" value="NZ_QETB01000004.1"/>
</dbReference>
<keyword evidence="5 7" id="KW-0067">ATP-binding</keyword>
<dbReference type="CDD" id="cd01992">
    <property type="entry name" value="TilS_N"/>
    <property type="match status" value="1"/>
</dbReference>
<reference evidence="12" key="1">
    <citation type="submission" date="2018-05" db="EMBL/GenBank/DDBJ databases">
        <authorList>
            <person name="Li Y."/>
        </authorList>
    </citation>
    <scope>NUCLEOTIDE SEQUENCE [LARGE SCALE GENOMIC DNA]</scope>
    <source>
        <strain evidence="12">sk1b4</strain>
    </source>
</reference>
<feature type="compositionally biased region" description="Basic and acidic residues" evidence="8">
    <location>
        <begin position="359"/>
        <end position="377"/>
    </location>
</feature>
<dbReference type="GO" id="GO:0006400">
    <property type="term" value="P:tRNA modification"/>
    <property type="evidence" value="ECO:0007669"/>
    <property type="project" value="UniProtKB-UniRule"/>
</dbReference>
<evidence type="ECO:0000256" key="7">
    <source>
        <dbReference type="HAMAP-Rule" id="MF_01161"/>
    </source>
</evidence>
<dbReference type="PANTHER" id="PTHR43033">
    <property type="entry name" value="TRNA(ILE)-LYSIDINE SYNTHASE-RELATED"/>
    <property type="match status" value="1"/>
</dbReference>
<dbReference type="InterPro" id="IPR014729">
    <property type="entry name" value="Rossmann-like_a/b/a_fold"/>
</dbReference>
<dbReference type="InterPro" id="IPR012795">
    <property type="entry name" value="tRNA_Ile_lys_synt_N"/>
</dbReference>
<keyword evidence="2 7" id="KW-0436">Ligase</keyword>
<dbReference type="Pfam" id="PF01171">
    <property type="entry name" value="ATP_bind_3"/>
    <property type="match status" value="1"/>
</dbReference>
<dbReference type="InterPro" id="IPR015262">
    <property type="entry name" value="tRNA_Ile_lys_synt_subst-bd"/>
</dbReference>
<evidence type="ECO:0000259" key="10">
    <source>
        <dbReference type="Pfam" id="PF09179"/>
    </source>
</evidence>
<keyword evidence="12" id="KW-1185">Reference proteome</keyword>
<protein>
    <recommendedName>
        <fullName evidence="7">tRNA(Ile)-lysidine synthase</fullName>
        <ecNumber evidence="7">6.3.4.19</ecNumber>
    </recommendedName>
    <alternativeName>
        <fullName evidence="7">tRNA(Ile)-2-lysyl-cytidine synthase</fullName>
    </alternativeName>
    <alternativeName>
        <fullName evidence="7">tRNA(Ile)-lysidine synthetase</fullName>
    </alternativeName>
</protein>
<organism evidence="11 12">
    <name type="scientific">Ancrocorticia populi</name>
    <dbReference type="NCBI Taxonomy" id="2175228"/>
    <lineage>
        <taxon>Bacteria</taxon>
        <taxon>Bacillati</taxon>
        <taxon>Actinomycetota</taxon>
        <taxon>Actinomycetes</taxon>
        <taxon>Actinomycetales</taxon>
        <taxon>Actinomycetaceae</taxon>
        <taxon>Ancrocorticia</taxon>
    </lineage>
</organism>
<accession>A0A2V1K961</accession>
<evidence type="ECO:0000256" key="4">
    <source>
        <dbReference type="ARBA" id="ARBA00022741"/>
    </source>
</evidence>
<comment type="function">
    <text evidence="7">Ligates lysine onto the cytidine present at position 34 of the AUA codon-specific tRNA(Ile) that contains the anticodon CAU, in an ATP-dependent manner. Cytidine is converted to lysidine, thus changing the amino acid specificity of the tRNA from methionine to isoleucine.</text>
</comment>
<dbReference type="EC" id="6.3.4.19" evidence="7"/>
<comment type="caution">
    <text evidence="11">The sequence shown here is derived from an EMBL/GenBank/DDBJ whole genome shotgun (WGS) entry which is preliminary data.</text>
</comment>
<dbReference type="GO" id="GO:0005524">
    <property type="term" value="F:ATP binding"/>
    <property type="evidence" value="ECO:0007669"/>
    <property type="project" value="UniProtKB-UniRule"/>
</dbReference>
<name>A0A2V1K961_9ACTO</name>
<dbReference type="Gene3D" id="3.40.50.620">
    <property type="entry name" value="HUPs"/>
    <property type="match status" value="1"/>
</dbReference>
<sequence length="387" mass="40937">MSGPHPANAAARRALRDALNQAQIGSGTRLLVAVSGGSDSMALAAAALFVARHEGLIIDTLTVDHGLRPESAGEARDVTARLQALGARQTLIARVDAAPAGASAGPEGMARTARYGAIARAATDFGTESPSETPAAAVLLGHTADDQAETVLLGLARGSGARSLRGMLPVGPLPEYPDILALRPLLGLRRQDLRAGLRDAGIEWVDDPTNDPTSSWRAKDGSLLRRTALRSHALRVLEEDLGSVIVPNLARTAKLLQADDEALTSWATHERERLGSEPEIKPLRELPRAVRTRVLRELALEAGARGGELVGWHIDHLDELVTGPGGGRGIDLPGIRAVQRGGRITFEGLGLDKRHKHDHGKDRDGREGHGQRSREDLADGGTAPEQA</sequence>
<comment type="catalytic activity">
    <reaction evidence="6 7">
        <text>cytidine(34) in tRNA(Ile2) + L-lysine + ATP = lysidine(34) in tRNA(Ile2) + AMP + diphosphate + H(+)</text>
        <dbReference type="Rhea" id="RHEA:43744"/>
        <dbReference type="Rhea" id="RHEA-COMP:10625"/>
        <dbReference type="Rhea" id="RHEA-COMP:10670"/>
        <dbReference type="ChEBI" id="CHEBI:15378"/>
        <dbReference type="ChEBI" id="CHEBI:30616"/>
        <dbReference type="ChEBI" id="CHEBI:32551"/>
        <dbReference type="ChEBI" id="CHEBI:33019"/>
        <dbReference type="ChEBI" id="CHEBI:82748"/>
        <dbReference type="ChEBI" id="CHEBI:83665"/>
        <dbReference type="ChEBI" id="CHEBI:456215"/>
        <dbReference type="EC" id="6.3.4.19"/>
    </reaction>
</comment>
<dbReference type="SUPFAM" id="SSF52402">
    <property type="entry name" value="Adenine nucleotide alpha hydrolases-like"/>
    <property type="match status" value="1"/>
</dbReference>
<dbReference type="EMBL" id="QETB01000004">
    <property type="protein sequence ID" value="PWF25986.1"/>
    <property type="molecule type" value="Genomic_DNA"/>
</dbReference>
<keyword evidence="3 7" id="KW-0819">tRNA processing</keyword>
<comment type="subcellular location">
    <subcellularLocation>
        <location evidence="7">Cytoplasm</location>
    </subcellularLocation>
</comment>
<evidence type="ECO:0000313" key="12">
    <source>
        <dbReference type="Proteomes" id="UP000245283"/>
    </source>
</evidence>
<dbReference type="HAMAP" id="MF_01161">
    <property type="entry name" value="tRNA_Ile_lys_synt"/>
    <property type="match status" value="1"/>
</dbReference>
<dbReference type="InterPro" id="IPR012094">
    <property type="entry name" value="tRNA_Ile_lys_synt"/>
</dbReference>
<dbReference type="Pfam" id="PF09179">
    <property type="entry name" value="TilS"/>
    <property type="match status" value="1"/>
</dbReference>
<dbReference type="GO" id="GO:0005737">
    <property type="term" value="C:cytoplasm"/>
    <property type="evidence" value="ECO:0007669"/>
    <property type="project" value="UniProtKB-SubCell"/>
</dbReference>
<evidence type="ECO:0000259" key="9">
    <source>
        <dbReference type="Pfam" id="PF01171"/>
    </source>
</evidence>
<evidence type="ECO:0000256" key="8">
    <source>
        <dbReference type="SAM" id="MobiDB-lite"/>
    </source>
</evidence>
<dbReference type="Proteomes" id="UP000245283">
    <property type="component" value="Unassembled WGS sequence"/>
</dbReference>
<feature type="binding site" evidence="7">
    <location>
        <begin position="35"/>
        <end position="40"/>
    </location>
    <ligand>
        <name>ATP</name>
        <dbReference type="ChEBI" id="CHEBI:30616"/>
    </ligand>
</feature>
<dbReference type="SUPFAM" id="SSF82829">
    <property type="entry name" value="MesJ substrate recognition domain-like"/>
    <property type="match status" value="1"/>
</dbReference>
<dbReference type="Gene3D" id="1.20.59.20">
    <property type="match status" value="1"/>
</dbReference>
<feature type="region of interest" description="Disordered" evidence="8">
    <location>
        <begin position="348"/>
        <end position="387"/>
    </location>
</feature>